<feature type="transmembrane region" description="Helical" evidence="1">
    <location>
        <begin position="187"/>
        <end position="205"/>
    </location>
</feature>
<keyword evidence="3" id="KW-1185">Reference proteome</keyword>
<evidence type="ECO:0000313" key="3">
    <source>
        <dbReference type="Proteomes" id="UP001596098"/>
    </source>
</evidence>
<organism evidence="2 3">
    <name type="scientific">Nocardioides yefusunii</name>
    <dbReference type="NCBI Taxonomy" id="2500546"/>
    <lineage>
        <taxon>Bacteria</taxon>
        <taxon>Bacillati</taxon>
        <taxon>Actinomycetota</taxon>
        <taxon>Actinomycetes</taxon>
        <taxon>Propionibacteriales</taxon>
        <taxon>Nocardioidaceae</taxon>
        <taxon>Nocardioides</taxon>
    </lineage>
</organism>
<feature type="transmembrane region" description="Helical" evidence="1">
    <location>
        <begin position="334"/>
        <end position="351"/>
    </location>
</feature>
<comment type="caution">
    <text evidence="2">The sequence shown here is derived from an EMBL/GenBank/DDBJ whole genome shotgun (WGS) entry which is preliminary data.</text>
</comment>
<feature type="transmembrane region" description="Helical" evidence="1">
    <location>
        <begin position="357"/>
        <end position="378"/>
    </location>
</feature>
<dbReference type="RefSeq" id="WP_128219272.1">
    <property type="nucleotide sequence ID" value="NZ_CP034929.1"/>
</dbReference>
<reference evidence="3" key="1">
    <citation type="journal article" date="2019" name="Int. J. Syst. Evol. Microbiol.">
        <title>The Global Catalogue of Microorganisms (GCM) 10K type strain sequencing project: providing services to taxonomists for standard genome sequencing and annotation.</title>
        <authorList>
            <consortium name="The Broad Institute Genomics Platform"/>
            <consortium name="The Broad Institute Genome Sequencing Center for Infectious Disease"/>
            <person name="Wu L."/>
            <person name="Ma J."/>
        </authorList>
    </citation>
    <scope>NUCLEOTIDE SEQUENCE [LARGE SCALE GENOMIC DNA]</scope>
    <source>
        <strain evidence="3">DFY28</strain>
    </source>
</reference>
<name>A0ABW1R1V4_9ACTN</name>
<feature type="transmembrane region" description="Helical" evidence="1">
    <location>
        <begin position="505"/>
        <end position="523"/>
    </location>
</feature>
<dbReference type="EMBL" id="JBHSQI010000007">
    <property type="protein sequence ID" value="MFC6154576.1"/>
    <property type="molecule type" value="Genomic_DNA"/>
</dbReference>
<feature type="transmembrane region" description="Helical" evidence="1">
    <location>
        <begin position="431"/>
        <end position="454"/>
    </location>
</feature>
<feature type="transmembrane region" description="Helical" evidence="1">
    <location>
        <begin position="217"/>
        <end position="235"/>
    </location>
</feature>
<keyword evidence="1" id="KW-1133">Transmembrane helix</keyword>
<evidence type="ECO:0000313" key="2">
    <source>
        <dbReference type="EMBL" id="MFC6154576.1"/>
    </source>
</evidence>
<accession>A0ABW1R1V4</accession>
<gene>
    <name evidence="2" type="ORF">ACFPWU_12975</name>
</gene>
<feature type="transmembrane region" description="Helical" evidence="1">
    <location>
        <begin position="105"/>
        <end position="124"/>
    </location>
</feature>
<keyword evidence="1" id="KW-0812">Transmembrane</keyword>
<keyword evidence="1" id="KW-0472">Membrane</keyword>
<feature type="transmembrane region" description="Helical" evidence="1">
    <location>
        <begin position="399"/>
        <end position="419"/>
    </location>
</feature>
<evidence type="ECO:0000256" key="1">
    <source>
        <dbReference type="SAM" id="Phobius"/>
    </source>
</evidence>
<dbReference type="Proteomes" id="UP001596098">
    <property type="component" value="Unassembled WGS sequence"/>
</dbReference>
<feature type="transmembrane region" description="Helical" evidence="1">
    <location>
        <begin position="68"/>
        <end position="85"/>
    </location>
</feature>
<feature type="transmembrane region" description="Helical" evidence="1">
    <location>
        <begin position="259"/>
        <end position="281"/>
    </location>
</feature>
<evidence type="ECO:0008006" key="4">
    <source>
        <dbReference type="Google" id="ProtNLM"/>
    </source>
</evidence>
<protein>
    <recommendedName>
        <fullName evidence="4">ABC-2 type transport system permease protein</fullName>
    </recommendedName>
</protein>
<sequence length="547" mass="57606">MPTVPSSTDPVRLPTGYRGQIPSVRATGGVPATGASLPAWHPVEVRRAWDDTAHLVRFSIGTVRNPKVLPIVLGVLSVITLAAWVGPLFSPLAGDADTIAFDTLLLLPSLMIGFLGLTIASGIASGGGRELLSKENAAAFPVSATTDHFGALLLAPFNIAWMLQSWFLLGAASFAMGLSAFPYLQTLMVLWILTTTVLAQAVAWWVEVVRRGPGGVWVVRGIGLALAALAAWIQLSGHTGDVFDAAPTLEVVAAGVQGFSPAFVLAVVAMLAITVVSLYLGGWAANVAARRSTHDEAKAETRHHQPSPNPRTVTAMLRRLDRASVWRAVPMRRGITVLAVGPGLVALAGGLPWENVMILPGLVVSGGVLLFGVNAWSLDGRGGLWRESLPVDAGKVFDVRAWVMTEWLLLACAITLLLASVRAGTPTGAELLAVAVTVAVVTLQVVAVAMTWSVRKPFAVNLRSARATPAPPSVMVGYSAKLALSTTLTAMVFSTTASIVVQTGGPFWIVLAEAVPFVVWSGVRLRRARRAWVDPIRRAAVVTTVAA</sequence>
<proteinExistence type="predicted"/>
<feature type="transmembrane region" description="Helical" evidence="1">
    <location>
        <begin position="475"/>
        <end position="499"/>
    </location>
</feature>